<reference evidence="4" key="1">
    <citation type="submission" date="2023-07" db="EMBL/GenBank/DDBJ databases">
        <title>30 novel species of actinomycetes from the DSMZ collection.</title>
        <authorList>
            <person name="Nouioui I."/>
        </authorList>
    </citation>
    <scope>NUCLEOTIDE SEQUENCE [LARGE SCALE GENOMIC DNA]</scope>
    <source>
        <strain evidence="4">DSM 44917</strain>
    </source>
</reference>
<protein>
    <recommendedName>
        <fullName evidence="5">ATP/GTP-binding protein</fullName>
    </recommendedName>
</protein>
<gene>
    <name evidence="3" type="ORF">RM780_09895</name>
</gene>
<organism evidence="3 4">
    <name type="scientific">Streptomyces boetiae</name>
    <dbReference type="NCBI Taxonomy" id="3075541"/>
    <lineage>
        <taxon>Bacteria</taxon>
        <taxon>Bacillati</taxon>
        <taxon>Actinomycetota</taxon>
        <taxon>Actinomycetes</taxon>
        <taxon>Kitasatosporales</taxon>
        <taxon>Streptomycetaceae</taxon>
        <taxon>Streptomyces</taxon>
    </lineage>
</organism>
<accession>A0ABU2L6S5</accession>
<feature type="region of interest" description="Disordered" evidence="1">
    <location>
        <begin position="272"/>
        <end position="300"/>
    </location>
</feature>
<dbReference type="Proteomes" id="UP001183388">
    <property type="component" value="Unassembled WGS sequence"/>
</dbReference>
<name>A0ABU2L6S5_9ACTN</name>
<keyword evidence="2" id="KW-0732">Signal</keyword>
<feature type="signal peptide" evidence="2">
    <location>
        <begin position="1"/>
        <end position="29"/>
    </location>
</feature>
<evidence type="ECO:0008006" key="5">
    <source>
        <dbReference type="Google" id="ProtNLM"/>
    </source>
</evidence>
<feature type="region of interest" description="Disordered" evidence="1">
    <location>
        <begin position="35"/>
        <end position="84"/>
    </location>
</feature>
<evidence type="ECO:0000256" key="1">
    <source>
        <dbReference type="SAM" id="MobiDB-lite"/>
    </source>
</evidence>
<evidence type="ECO:0000313" key="4">
    <source>
        <dbReference type="Proteomes" id="UP001183388"/>
    </source>
</evidence>
<proteinExistence type="predicted"/>
<evidence type="ECO:0000256" key="2">
    <source>
        <dbReference type="SAM" id="SignalP"/>
    </source>
</evidence>
<dbReference type="EMBL" id="JAVREN010000010">
    <property type="protein sequence ID" value="MDT0307274.1"/>
    <property type="molecule type" value="Genomic_DNA"/>
</dbReference>
<dbReference type="RefSeq" id="WP_311630217.1">
    <property type="nucleotide sequence ID" value="NZ_JAVREN010000010.1"/>
</dbReference>
<sequence>MLRRILARAAAGTVGAAAVVAGAVAPAVADDGWGSVDCEQNPRPGCELGAGEGQPQVPAPGGGGGGAPAPAPEDGGGRGEAEEPEYANDDLNLADCAYEPAPDFRPPAEATATAFSPALPHREVARAALADLVTPAAEEETDEDEPGQGEGAWYVYRCSGEGVRDALYRPPVWIPDAQDAEEAAGPSPAQLAEQAREQLRLPAPEIAASPAGDQLVRVPTWLWLEPGSWEEISATASVPGVSVTAVATPRSVTWSMGDGSEVVCSSPGTPYEAGGAPGRSSPDCGHTYTDSSAGQPGDSYPVSAEVTWTVTWSGAGESGEFPGLTTSSSTSFRVLESQALTQ</sequence>
<evidence type="ECO:0000313" key="3">
    <source>
        <dbReference type="EMBL" id="MDT0307274.1"/>
    </source>
</evidence>
<keyword evidence="4" id="KW-1185">Reference proteome</keyword>
<comment type="caution">
    <text evidence="3">The sequence shown here is derived from an EMBL/GenBank/DDBJ whole genome shotgun (WGS) entry which is preliminary data.</text>
</comment>
<feature type="chain" id="PRO_5047140087" description="ATP/GTP-binding protein" evidence="2">
    <location>
        <begin position="30"/>
        <end position="342"/>
    </location>
</feature>